<proteinExistence type="predicted"/>
<dbReference type="PANTHER" id="PTHR31236">
    <property type="entry name" value="BURP DOMAIN PROTEIN USPL1-LIKE"/>
    <property type="match status" value="1"/>
</dbReference>
<feature type="chain" id="PRO_5026883701" description="BURP domain-containing protein" evidence="1">
    <location>
        <begin position="25"/>
        <end position="275"/>
    </location>
</feature>
<dbReference type="InterPro" id="IPR044816">
    <property type="entry name" value="BURP"/>
</dbReference>
<dbReference type="SMART" id="SM01045">
    <property type="entry name" value="BURP"/>
    <property type="match status" value="1"/>
</dbReference>
<protein>
    <recommendedName>
        <fullName evidence="2">BURP domain-containing protein</fullName>
    </recommendedName>
</protein>
<accession>A0A6L2KWI0</accession>
<evidence type="ECO:0000256" key="1">
    <source>
        <dbReference type="SAM" id="SignalP"/>
    </source>
</evidence>
<feature type="signal peptide" evidence="1">
    <location>
        <begin position="1"/>
        <end position="24"/>
    </location>
</feature>
<sequence>MEMTFASFILFSLLLFQFSIGSNAGEINKRYVRNDHTYCAEHEEDHDGHHCLDPRLSVFFRIDDLYVGKKMPIHFATNDNSTRLLTQEEADSIPFSSSKLPYIFQLLSISYNSPQAENMASTLEFCELEAEKGEVKFCATSLESLLDKTNGIFNNAKPKVLTTKILNSNHTLFQMYTFVKKPLEIHAPEMVVCHTMAYPYMVYYCHGTKGPYKRLYKIALDGENGERVDAVAVCHMDTSTWDRDHAAFRALGGVPRSYPVCHFLPADNLAWIPST</sequence>
<organism evidence="3">
    <name type="scientific">Tanacetum cinerariifolium</name>
    <name type="common">Dalmatian daisy</name>
    <name type="synonym">Chrysanthemum cinerariifolium</name>
    <dbReference type="NCBI Taxonomy" id="118510"/>
    <lineage>
        <taxon>Eukaryota</taxon>
        <taxon>Viridiplantae</taxon>
        <taxon>Streptophyta</taxon>
        <taxon>Embryophyta</taxon>
        <taxon>Tracheophyta</taxon>
        <taxon>Spermatophyta</taxon>
        <taxon>Magnoliopsida</taxon>
        <taxon>eudicotyledons</taxon>
        <taxon>Gunneridae</taxon>
        <taxon>Pentapetalae</taxon>
        <taxon>asterids</taxon>
        <taxon>campanulids</taxon>
        <taxon>Asterales</taxon>
        <taxon>Asteraceae</taxon>
        <taxon>Asteroideae</taxon>
        <taxon>Anthemideae</taxon>
        <taxon>Anthemidinae</taxon>
        <taxon>Tanacetum</taxon>
    </lineage>
</organism>
<comment type="caution">
    <text evidence="3">The sequence shown here is derived from an EMBL/GenBank/DDBJ whole genome shotgun (WGS) entry which is preliminary data.</text>
</comment>
<dbReference type="PROSITE" id="PS51277">
    <property type="entry name" value="BURP"/>
    <property type="match status" value="1"/>
</dbReference>
<dbReference type="AlphaFoldDB" id="A0A6L2KWI0"/>
<keyword evidence="1" id="KW-0732">Signal</keyword>
<dbReference type="Pfam" id="PF03181">
    <property type="entry name" value="BURP"/>
    <property type="match status" value="1"/>
</dbReference>
<reference evidence="3" key="1">
    <citation type="journal article" date="2019" name="Sci. Rep.">
        <title>Draft genome of Tanacetum cinerariifolium, the natural source of mosquito coil.</title>
        <authorList>
            <person name="Yamashiro T."/>
            <person name="Shiraishi A."/>
            <person name="Satake H."/>
            <person name="Nakayama K."/>
        </authorList>
    </citation>
    <scope>NUCLEOTIDE SEQUENCE</scope>
</reference>
<gene>
    <name evidence="3" type="ORF">Tci_025806</name>
</gene>
<evidence type="ECO:0000313" key="3">
    <source>
        <dbReference type="EMBL" id="GEU53828.1"/>
    </source>
</evidence>
<name>A0A6L2KWI0_TANCI</name>
<dbReference type="InterPro" id="IPR004873">
    <property type="entry name" value="BURP_dom"/>
</dbReference>
<evidence type="ECO:0000259" key="2">
    <source>
        <dbReference type="PROSITE" id="PS51277"/>
    </source>
</evidence>
<dbReference type="PANTHER" id="PTHR31236:SF67">
    <property type="entry name" value="BURP DOMAIN-CONTAINING PROTEIN"/>
    <property type="match status" value="1"/>
</dbReference>
<dbReference type="EMBL" id="BKCJ010003235">
    <property type="protein sequence ID" value="GEU53828.1"/>
    <property type="molecule type" value="Genomic_DNA"/>
</dbReference>
<feature type="domain" description="BURP" evidence="2">
    <location>
        <begin position="59"/>
        <end position="274"/>
    </location>
</feature>